<evidence type="ECO:0000313" key="2">
    <source>
        <dbReference type="EMBL" id="SFF69856.1"/>
    </source>
</evidence>
<dbReference type="CDD" id="cd05566">
    <property type="entry name" value="PTS_IIB_galactitol"/>
    <property type="match status" value="1"/>
</dbReference>
<sequence>MKRIVVSCGAGIATSTVAIQKLKTAFEKRGVLNQISFTQCTVAELPTKAQGHDLVVTTAQTSYKMDIPVISGLPFITGIGVDKVVDDIVAKLGL</sequence>
<dbReference type="STRING" id="1529.SAMN04487885_10725"/>
<dbReference type="eggNOG" id="COG3414">
    <property type="taxonomic scope" value="Bacteria"/>
</dbReference>
<dbReference type="InterPro" id="IPR036095">
    <property type="entry name" value="PTS_EIIB-like_sf"/>
</dbReference>
<dbReference type="InterPro" id="IPR003501">
    <property type="entry name" value="PTS_EIIB_2/3"/>
</dbReference>
<name>A0A1I2KY71_9CLOT</name>
<dbReference type="Proteomes" id="UP000182135">
    <property type="component" value="Unassembled WGS sequence"/>
</dbReference>
<dbReference type="Gene3D" id="3.40.50.2300">
    <property type="match status" value="1"/>
</dbReference>
<evidence type="ECO:0000313" key="3">
    <source>
        <dbReference type="Proteomes" id="UP000182135"/>
    </source>
</evidence>
<proteinExistence type="predicted"/>
<dbReference type="GO" id="GO:0008982">
    <property type="term" value="F:protein-N(PI)-phosphohistidine-sugar phosphotransferase activity"/>
    <property type="evidence" value="ECO:0007669"/>
    <property type="project" value="InterPro"/>
</dbReference>
<dbReference type="PROSITE" id="PS51099">
    <property type="entry name" value="PTS_EIIB_TYPE_2"/>
    <property type="match status" value="1"/>
</dbReference>
<organism evidence="2 3">
    <name type="scientific">Clostridium cadaveris</name>
    <dbReference type="NCBI Taxonomy" id="1529"/>
    <lineage>
        <taxon>Bacteria</taxon>
        <taxon>Bacillati</taxon>
        <taxon>Bacillota</taxon>
        <taxon>Clostridia</taxon>
        <taxon>Eubacteriales</taxon>
        <taxon>Clostridiaceae</taxon>
        <taxon>Clostridium</taxon>
    </lineage>
</organism>
<evidence type="ECO:0000256" key="1">
    <source>
        <dbReference type="ARBA" id="ARBA00022679"/>
    </source>
</evidence>
<keyword evidence="1" id="KW-0808">Transferase</keyword>
<dbReference type="EMBL" id="FOOE01000007">
    <property type="protein sequence ID" value="SFF69856.1"/>
    <property type="molecule type" value="Genomic_DNA"/>
</dbReference>
<dbReference type="SUPFAM" id="SSF52794">
    <property type="entry name" value="PTS system IIB component-like"/>
    <property type="match status" value="1"/>
</dbReference>
<dbReference type="Pfam" id="PF02302">
    <property type="entry name" value="PTS_IIB"/>
    <property type="match status" value="1"/>
</dbReference>
<gene>
    <name evidence="2" type="ORF">SAMN04487885_10725</name>
</gene>
<dbReference type="RefSeq" id="WP_027640151.1">
    <property type="nucleotide sequence ID" value="NZ_BAAACD010000007.1"/>
</dbReference>
<protein>
    <submittedName>
        <fullName evidence="2">PTS system IIB component, Gat family</fullName>
    </submittedName>
</protein>
<dbReference type="GO" id="GO:0009401">
    <property type="term" value="P:phosphoenolpyruvate-dependent sugar phosphotransferase system"/>
    <property type="evidence" value="ECO:0007669"/>
    <property type="project" value="InterPro"/>
</dbReference>
<keyword evidence="3" id="KW-1185">Reference proteome</keyword>
<accession>A0A1I2KY71</accession>
<reference evidence="2 3" key="1">
    <citation type="submission" date="2016-10" db="EMBL/GenBank/DDBJ databases">
        <authorList>
            <person name="de Groot N.N."/>
        </authorList>
    </citation>
    <scope>NUCLEOTIDE SEQUENCE [LARGE SCALE GENOMIC DNA]</scope>
    <source>
        <strain evidence="2 3">NLAE-zl-G419</strain>
    </source>
</reference>
<dbReference type="InterPro" id="IPR013011">
    <property type="entry name" value="PTS_EIIB_2"/>
</dbReference>
<dbReference type="GeneID" id="90545673"/>
<dbReference type="OrthoDB" id="6505030at2"/>
<dbReference type="AlphaFoldDB" id="A0A1I2KY71"/>